<gene>
    <name evidence="2" type="ORF">DNG_08209</name>
</gene>
<dbReference type="AlphaFoldDB" id="A0AAE8SYX9"/>
<keyword evidence="3" id="KW-1185">Reference proteome</keyword>
<sequence>MFTINTTYVLGTVFVGIGVYPFLRRSHLPYPLPLLAKDEATINAAVKTTENKDEVSELIDALLRSKGGRDVAIGLTFLAHEAHGDEMAVGTLMMLAGLVDLVDGVGLWWRGGEEGRKTAVTQCVCGVTMVVMSWRRLGLGDVIASRWGS</sequence>
<evidence type="ECO:0000313" key="2">
    <source>
        <dbReference type="EMBL" id="SPO05522.1"/>
    </source>
</evidence>
<dbReference type="InterPro" id="IPR025363">
    <property type="entry name" value="DUF4267"/>
</dbReference>
<keyword evidence="1" id="KW-0472">Membrane</keyword>
<proteinExistence type="predicted"/>
<protein>
    <submittedName>
        <fullName evidence="2">Uncharacterized protein</fullName>
    </submittedName>
</protein>
<keyword evidence="1" id="KW-1133">Transmembrane helix</keyword>
<keyword evidence="1" id="KW-0812">Transmembrane</keyword>
<name>A0AAE8SYX9_9PEZI</name>
<organism evidence="2 3">
    <name type="scientific">Cephalotrichum gorgonifer</name>
    <dbReference type="NCBI Taxonomy" id="2041049"/>
    <lineage>
        <taxon>Eukaryota</taxon>
        <taxon>Fungi</taxon>
        <taxon>Dikarya</taxon>
        <taxon>Ascomycota</taxon>
        <taxon>Pezizomycotina</taxon>
        <taxon>Sordariomycetes</taxon>
        <taxon>Hypocreomycetidae</taxon>
        <taxon>Microascales</taxon>
        <taxon>Microascaceae</taxon>
        <taxon>Cephalotrichum</taxon>
    </lineage>
</organism>
<dbReference type="EMBL" id="ONZQ02000013">
    <property type="protein sequence ID" value="SPO05522.1"/>
    <property type="molecule type" value="Genomic_DNA"/>
</dbReference>
<feature type="transmembrane region" description="Helical" evidence="1">
    <location>
        <begin position="6"/>
        <end position="23"/>
    </location>
</feature>
<evidence type="ECO:0000256" key="1">
    <source>
        <dbReference type="SAM" id="Phobius"/>
    </source>
</evidence>
<evidence type="ECO:0000313" key="3">
    <source>
        <dbReference type="Proteomes" id="UP001187682"/>
    </source>
</evidence>
<comment type="caution">
    <text evidence="2">The sequence shown here is derived from an EMBL/GenBank/DDBJ whole genome shotgun (WGS) entry which is preliminary data.</text>
</comment>
<dbReference type="Proteomes" id="UP001187682">
    <property type="component" value="Unassembled WGS sequence"/>
</dbReference>
<dbReference type="Pfam" id="PF14087">
    <property type="entry name" value="DUF4267"/>
    <property type="match status" value="1"/>
</dbReference>
<reference evidence="2" key="1">
    <citation type="submission" date="2018-03" db="EMBL/GenBank/DDBJ databases">
        <authorList>
            <person name="Guldener U."/>
        </authorList>
    </citation>
    <scope>NUCLEOTIDE SEQUENCE</scope>
</reference>
<accession>A0AAE8SYX9</accession>